<name>E2ACL0_CAMFO</name>
<proteinExistence type="predicted"/>
<feature type="non-terminal residue" evidence="1">
    <location>
        <position position="1"/>
    </location>
</feature>
<evidence type="ECO:0000313" key="1">
    <source>
        <dbReference type="EMBL" id="EFN68828.1"/>
    </source>
</evidence>
<dbReference type="AlphaFoldDB" id="E2ACL0"/>
<organism evidence="2">
    <name type="scientific">Camponotus floridanus</name>
    <name type="common">Florida carpenter ant</name>
    <dbReference type="NCBI Taxonomy" id="104421"/>
    <lineage>
        <taxon>Eukaryota</taxon>
        <taxon>Metazoa</taxon>
        <taxon>Ecdysozoa</taxon>
        <taxon>Arthropoda</taxon>
        <taxon>Hexapoda</taxon>
        <taxon>Insecta</taxon>
        <taxon>Pterygota</taxon>
        <taxon>Neoptera</taxon>
        <taxon>Endopterygota</taxon>
        <taxon>Hymenoptera</taxon>
        <taxon>Apocrita</taxon>
        <taxon>Aculeata</taxon>
        <taxon>Formicoidea</taxon>
        <taxon>Formicidae</taxon>
        <taxon>Formicinae</taxon>
        <taxon>Camponotus</taxon>
    </lineage>
</organism>
<feature type="non-terminal residue" evidence="1">
    <location>
        <position position="45"/>
    </location>
</feature>
<dbReference type="InParanoid" id="E2ACL0"/>
<dbReference type="EMBL" id="GL438542">
    <property type="protein sequence ID" value="EFN68828.1"/>
    <property type="molecule type" value="Genomic_DNA"/>
</dbReference>
<sequence length="45" mass="5328">GLKFSHKYLGPYEVIRVLRNDVMHKIEVHEGPLQTYLAADFMKPW</sequence>
<accession>E2ACL0</accession>
<dbReference type="Proteomes" id="UP000000311">
    <property type="component" value="Unassembled WGS sequence"/>
</dbReference>
<protein>
    <submittedName>
        <fullName evidence="1">Uncharacterized protein</fullName>
    </submittedName>
</protein>
<evidence type="ECO:0000313" key="2">
    <source>
        <dbReference type="Proteomes" id="UP000000311"/>
    </source>
</evidence>
<keyword evidence="2" id="KW-1185">Reference proteome</keyword>
<reference evidence="1 2" key="1">
    <citation type="journal article" date="2010" name="Science">
        <title>Genomic comparison of the ants Camponotus floridanus and Harpegnathos saltator.</title>
        <authorList>
            <person name="Bonasio R."/>
            <person name="Zhang G."/>
            <person name="Ye C."/>
            <person name="Mutti N.S."/>
            <person name="Fang X."/>
            <person name="Qin N."/>
            <person name="Donahue G."/>
            <person name="Yang P."/>
            <person name="Li Q."/>
            <person name="Li C."/>
            <person name="Zhang P."/>
            <person name="Huang Z."/>
            <person name="Berger S.L."/>
            <person name="Reinberg D."/>
            <person name="Wang J."/>
            <person name="Liebig J."/>
        </authorList>
    </citation>
    <scope>NUCLEOTIDE SEQUENCE [LARGE SCALE GENOMIC DNA]</scope>
    <source>
        <strain evidence="2">C129</strain>
    </source>
</reference>
<gene>
    <name evidence="1" type="ORF">EAG_05369</name>
</gene>